<keyword evidence="8 11" id="KW-1133">Transmembrane helix</keyword>
<dbReference type="InterPro" id="IPR005467">
    <property type="entry name" value="His_kinase_dom"/>
</dbReference>
<dbReference type="Proteomes" id="UP000622610">
    <property type="component" value="Unassembled WGS sequence"/>
</dbReference>
<comment type="subcellular location">
    <subcellularLocation>
        <location evidence="2">Cell membrane</location>
        <topology evidence="2">Multi-pass membrane protein</topology>
    </subcellularLocation>
</comment>
<keyword evidence="14" id="KW-1185">Reference proteome</keyword>
<dbReference type="PANTHER" id="PTHR45453">
    <property type="entry name" value="PHOSPHATE REGULON SENSOR PROTEIN PHOR"/>
    <property type="match status" value="1"/>
</dbReference>
<evidence type="ECO:0000256" key="8">
    <source>
        <dbReference type="ARBA" id="ARBA00022989"/>
    </source>
</evidence>
<dbReference type="GO" id="GO:0005886">
    <property type="term" value="C:plasma membrane"/>
    <property type="evidence" value="ECO:0007669"/>
    <property type="project" value="UniProtKB-SubCell"/>
</dbReference>
<evidence type="ECO:0000313" key="13">
    <source>
        <dbReference type="EMBL" id="GGI66208.1"/>
    </source>
</evidence>
<gene>
    <name evidence="13" type="ORF">GCM10011482_18620</name>
</gene>
<evidence type="ECO:0000256" key="3">
    <source>
        <dbReference type="ARBA" id="ARBA00012438"/>
    </source>
</evidence>
<evidence type="ECO:0000259" key="12">
    <source>
        <dbReference type="PROSITE" id="PS50109"/>
    </source>
</evidence>
<evidence type="ECO:0000256" key="2">
    <source>
        <dbReference type="ARBA" id="ARBA00004651"/>
    </source>
</evidence>
<reference evidence="13" key="2">
    <citation type="submission" date="2020-09" db="EMBL/GenBank/DDBJ databases">
        <authorList>
            <person name="Sun Q."/>
            <person name="Sedlacek I."/>
        </authorList>
    </citation>
    <scope>NUCLEOTIDE SEQUENCE</scope>
    <source>
        <strain evidence="13">CCM 8433</strain>
    </source>
</reference>
<name>A0A917JFZ5_9ENTE</name>
<evidence type="ECO:0000256" key="7">
    <source>
        <dbReference type="ARBA" id="ARBA00022777"/>
    </source>
</evidence>
<comment type="caution">
    <text evidence="13">The sequence shown here is derived from an EMBL/GenBank/DDBJ whole genome shotgun (WGS) entry which is preliminary data.</text>
</comment>
<organism evidence="13 14">
    <name type="scientific">Enterococcus alcedinis</name>
    <dbReference type="NCBI Taxonomy" id="1274384"/>
    <lineage>
        <taxon>Bacteria</taxon>
        <taxon>Bacillati</taxon>
        <taxon>Bacillota</taxon>
        <taxon>Bacilli</taxon>
        <taxon>Lactobacillales</taxon>
        <taxon>Enterococcaceae</taxon>
        <taxon>Enterococcus</taxon>
    </lineage>
</organism>
<feature type="domain" description="Histidine kinase" evidence="12">
    <location>
        <begin position="116"/>
        <end position="322"/>
    </location>
</feature>
<keyword evidence="5" id="KW-0808">Transferase</keyword>
<evidence type="ECO:0000256" key="6">
    <source>
        <dbReference type="ARBA" id="ARBA00022692"/>
    </source>
</evidence>
<evidence type="ECO:0000313" key="14">
    <source>
        <dbReference type="Proteomes" id="UP000622610"/>
    </source>
</evidence>
<dbReference type="SUPFAM" id="SSF55874">
    <property type="entry name" value="ATPase domain of HSP90 chaperone/DNA topoisomerase II/histidine kinase"/>
    <property type="match status" value="1"/>
</dbReference>
<dbReference type="Gene3D" id="3.30.565.10">
    <property type="entry name" value="Histidine kinase-like ATPase, C-terminal domain"/>
    <property type="match status" value="1"/>
</dbReference>
<dbReference type="GO" id="GO:0016036">
    <property type="term" value="P:cellular response to phosphate starvation"/>
    <property type="evidence" value="ECO:0007669"/>
    <property type="project" value="TreeGrafter"/>
</dbReference>
<dbReference type="PANTHER" id="PTHR45453:SF2">
    <property type="entry name" value="HISTIDINE KINASE"/>
    <property type="match status" value="1"/>
</dbReference>
<evidence type="ECO:0000256" key="9">
    <source>
        <dbReference type="ARBA" id="ARBA00023012"/>
    </source>
</evidence>
<dbReference type="InterPro" id="IPR050351">
    <property type="entry name" value="BphY/WalK/GraS-like"/>
</dbReference>
<keyword evidence="6 11" id="KW-0812">Transmembrane</keyword>
<dbReference type="SMART" id="SM00387">
    <property type="entry name" value="HATPase_c"/>
    <property type="match status" value="1"/>
</dbReference>
<proteinExistence type="predicted"/>
<evidence type="ECO:0000256" key="10">
    <source>
        <dbReference type="ARBA" id="ARBA00023136"/>
    </source>
</evidence>
<dbReference type="GO" id="GO:0004721">
    <property type="term" value="F:phosphoprotein phosphatase activity"/>
    <property type="evidence" value="ECO:0007669"/>
    <property type="project" value="TreeGrafter"/>
</dbReference>
<keyword evidence="4" id="KW-1003">Cell membrane</keyword>
<evidence type="ECO:0000256" key="11">
    <source>
        <dbReference type="SAM" id="Phobius"/>
    </source>
</evidence>
<feature type="transmembrane region" description="Helical" evidence="11">
    <location>
        <begin position="12"/>
        <end position="32"/>
    </location>
</feature>
<accession>A0A917JFZ5</accession>
<feature type="transmembrane region" description="Helical" evidence="11">
    <location>
        <begin position="38"/>
        <end position="57"/>
    </location>
</feature>
<dbReference type="Pfam" id="PF02518">
    <property type="entry name" value="HATPase_c"/>
    <property type="match status" value="1"/>
</dbReference>
<evidence type="ECO:0000256" key="4">
    <source>
        <dbReference type="ARBA" id="ARBA00022475"/>
    </source>
</evidence>
<dbReference type="PROSITE" id="PS50109">
    <property type="entry name" value="HIS_KIN"/>
    <property type="match status" value="1"/>
</dbReference>
<evidence type="ECO:0000256" key="5">
    <source>
        <dbReference type="ARBA" id="ARBA00022679"/>
    </source>
</evidence>
<comment type="catalytic activity">
    <reaction evidence="1">
        <text>ATP + protein L-histidine = ADP + protein N-phospho-L-histidine.</text>
        <dbReference type="EC" id="2.7.13.3"/>
    </reaction>
</comment>
<keyword evidence="7 13" id="KW-0418">Kinase</keyword>
<dbReference type="GO" id="GO:0000155">
    <property type="term" value="F:phosphorelay sensor kinase activity"/>
    <property type="evidence" value="ECO:0007669"/>
    <property type="project" value="TreeGrafter"/>
</dbReference>
<dbReference type="AlphaFoldDB" id="A0A917JFZ5"/>
<dbReference type="InterPro" id="IPR003594">
    <property type="entry name" value="HATPase_dom"/>
</dbReference>
<reference evidence="13" key="1">
    <citation type="journal article" date="2014" name="Int. J. Syst. Evol. Microbiol.">
        <title>Complete genome sequence of Corynebacterium casei LMG S-19264T (=DSM 44701T), isolated from a smear-ripened cheese.</title>
        <authorList>
            <consortium name="US DOE Joint Genome Institute (JGI-PGF)"/>
            <person name="Walter F."/>
            <person name="Albersmeier A."/>
            <person name="Kalinowski J."/>
            <person name="Ruckert C."/>
        </authorList>
    </citation>
    <scope>NUCLEOTIDE SEQUENCE</scope>
    <source>
        <strain evidence="13">CCM 8433</strain>
    </source>
</reference>
<keyword evidence="9" id="KW-0902">Two-component regulatory system</keyword>
<dbReference type="RefSeq" id="WP_188368041.1">
    <property type="nucleotide sequence ID" value="NZ_BMDT01000009.1"/>
</dbReference>
<evidence type="ECO:0000256" key="1">
    <source>
        <dbReference type="ARBA" id="ARBA00000085"/>
    </source>
</evidence>
<keyword evidence="10 11" id="KW-0472">Membrane</keyword>
<sequence>MHFYLKTHWRLFLACIGIVSFVAIIIGLTDALDWRLSLYFLGLSTFLFFVLFFYDYYTKRHLYRFLSGETTAMLYGDRSPISQQIQKQFDTLRRKEEKHLLLLNKRREQQITFMNLWVHQMKTPLSVLEMMAQNKELSPTAVLTETQRIKNGLTIALNEARLSSGFQSDFILMQLPLTQVVSTAINTQKTAFIQRNIYPSLLIPEHLTVISDEKWLAFMIEQILTNSLKYSYPKGKIELSATETKEQIFLHITDFGIGIPASDLPRVKQAFFTGENGRKFGEATGMGLYLVHQVATGLSIDLKITSTPGVGTTVTLVFQKINT</sequence>
<dbReference type="EC" id="2.7.13.3" evidence="3"/>
<protein>
    <recommendedName>
        <fullName evidence="3">histidine kinase</fullName>
        <ecNumber evidence="3">2.7.13.3</ecNumber>
    </recommendedName>
</protein>
<dbReference type="InterPro" id="IPR036890">
    <property type="entry name" value="HATPase_C_sf"/>
</dbReference>
<dbReference type="EMBL" id="BMDT01000009">
    <property type="protein sequence ID" value="GGI66208.1"/>
    <property type="molecule type" value="Genomic_DNA"/>
</dbReference>